<dbReference type="Pfam" id="PF03576">
    <property type="entry name" value="Peptidase_S58"/>
    <property type="match status" value="1"/>
</dbReference>
<organism evidence="2 3">
    <name type="scientific">Paenibacillus validus</name>
    <dbReference type="NCBI Taxonomy" id="44253"/>
    <lineage>
        <taxon>Bacteria</taxon>
        <taxon>Bacillati</taxon>
        <taxon>Bacillota</taxon>
        <taxon>Bacilli</taxon>
        <taxon>Bacillales</taxon>
        <taxon>Paenibacillaceae</taxon>
        <taxon>Paenibacillus</taxon>
    </lineage>
</organism>
<sequence length="330" mass="33690">MGSAGSITDVPGTKVGHAENTKAFTGCTVIIWEEGAVCSVDVRGSAPGTRETDLLDPTGLVDRVHAVCLSGGSSFGLDAAGGVVAWLEEKGIGVDVGVGVVPIVPSAVLFDLSIGDPKVRPDRDMGYRAAALASPTEDREGNVGAGCGASVGKLGGFEGAMKAGIGTASVRYPNGLVIGAIVALNAMGEVRDPRTGELLAGSLDRDGHPVDCRSWLYDKPFAFTNIPQGTNTTLAVVASNAKLTKAQAKKVAEMAHDGLARTIYPVHTMFDGDTVFAAATGEVEASVDLVGAVSAEVLATAIVRAVMTADGAGGLPAYRDLRKRRLEGDA</sequence>
<evidence type="ECO:0000313" key="3">
    <source>
        <dbReference type="Proteomes" id="UP000450917"/>
    </source>
</evidence>
<dbReference type="EMBL" id="WNZX01000009">
    <property type="protein sequence ID" value="MUG71562.1"/>
    <property type="molecule type" value="Genomic_DNA"/>
</dbReference>
<dbReference type="AlphaFoldDB" id="A0A7X3CTY7"/>
<dbReference type="RefSeq" id="WP_155614781.1">
    <property type="nucleotide sequence ID" value="NZ_WNZX01000009.1"/>
</dbReference>
<comment type="caution">
    <text evidence="2">The sequence shown here is derived from an EMBL/GenBank/DDBJ whole genome shotgun (WGS) entry which is preliminary data.</text>
</comment>
<dbReference type="CDD" id="cd02252">
    <property type="entry name" value="nylC_like"/>
    <property type="match status" value="1"/>
</dbReference>
<dbReference type="SUPFAM" id="SSF56266">
    <property type="entry name" value="DmpA/ArgJ-like"/>
    <property type="match status" value="1"/>
</dbReference>
<gene>
    <name evidence="2" type="ORF">GNP93_12870</name>
</gene>
<evidence type="ECO:0000256" key="1">
    <source>
        <dbReference type="ARBA" id="ARBA00007068"/>
    </source>
</evidence>
<proteinExistence type="inferred from homology"/>
<reference evidence="2 3" key="1">
    <citation type="submission" date="2019-11" db="EMBL/GenBank/DDBJ databases">
        <title>Draft genome sequences of five Paenibacillus species of dairy origin.</title>
        <authorList>
            <person name="Olajide A.M."/>
            <person name="Chen S."/>
            <person name="Lapointe G."/>
        </authorList>
    </citation>
    <scope>NUCLEOTIDE SEQUENCE [LARGE SCALE GENOMIC DNA]</scope>
    <source>
        <strain evidence="2 3">2CS3</strain>
    </source>
</reference>
<dbReference type="GO" id="GO:0004177">
    <property type="term" value="F:aminopeptidase activity"/>
    <property type="evidence" value="ECO:0007669"/>
    <property type="project" value="TreeGrafter"/>
</dbReference>
<name>A0A7X3CTY7_9BACL</name>
<dbReference type="PANTHER" id="PTHR36512:SF3">
    <property type="entry name" value="BLR5678 PROTEIN"/>
    <property type="match status" value="1"/>
</dbReference>
<dbReference type="InterPro" id="IPR005321">
    <property type="entry name" value="Peptidase_S58_DmpA"/>
</dbReference>
<keyword evidence="3" id="KW-1185">Reference proteome</keyword>
<protein>
    <submittedName>
        <fullName evidence="2">Peptidase S58 family protein</fullName>
    </submittedName>
</protein>
<dbReference type="Proteomes" id="UP000450917">
    <property type="component" value="Unassembled WGS sequence"/>
</dbReference>
<dbReference type="InterPro" id="IPR016117">
    <property type="entry name" value="ArgJ-like_dom_sf"/>
</dbReference>
<dbReference type="PANTHER" id="PTHR36512">
    <property type="entry name" value="D-AMINOPEPTIDASE"/>
    <property type="match status" value="1"/>
</dbReference>
<accession>A0A7X3CTY7</accession>
<evidence type="ECO:0000313" key="2">
    <source>
        <dbReference type="EMBL" id="MUG71562.1"/>
    </source>
</evidence>
<dbReference type="Gene3D" id="3.60.70.12">
    <property type="entry name" value="L-amino peptidase D-ALA esterase/amidase"/>
    <property type="match status" value="1"/>
</dbReference>
<comment type="similarity">
    <text evidence="1">Belongs to the peptidase S58 family.</text>
</comment>